<organism evidence="1 2">
    <name type="scientific">Lentihominibacter faecis</name>
    <dbReference type="NCBI Taxonomy" id="2764712"/>
    <lineage>
        <taxon>Bacteria</taxon>
        <taxon>Bacillati</taxon>
        <taxon>Bacillota</taxon>
        <taxon>Clostridia</taxon>
        <taxon>Peptostreptococcales</taxon>
        <taxon>Anaerovoracaceae</taxon>
        <taxon>Lentihominibacter</taxon>
    </lineage>
</organism>
<protein>
    <recommendedName>
        <fullName evidence="3">Lipoprotein</fullName>
    </recommendedName>
</protein>
<comment type="caution">
    <text evidence="1">The sequence shown here is derived from an EMBL/GenBank/DDBJ whole genome shotgun (WGS) entry which is preliminary data.</text>
</comment>
<evidence type="ECO:0000313" key="1">
    <source>
        <dbReference type="EMBL" id="MBC5998449.1"/>
    </source>
</evidence>
<keyword evidence="2" id="KW-1185">Reference proteome</keyword>
<sequence length="161" mass="18519">MKILSAKTKILLGMIFTLMICLMFAGCSNSDTTSDSRGFTDFEHIEEEYLATIDSLDWPDGVELPKKLENEDTGASFQVGYGETRASNLWEYSWMKEWLDTYNTNPERAEKALEELEKAFDMPYMGKDRCDDATRNYLRENIDKAKLGDPSGFRECIDVNY</sequence>
<evidence type="ECO:0008006" key="3">
    <source>
        <dbReference type="Google" id="ProtNLM"/>
    </source>
</evidence>
<dbReference type="GeneID" id="98839040"/>
<reference evidence="1" key="1">
    <citation type="submission" date="2020-08" db="EMBL/GenBank/DDBJ databases">
        <authorList>
            <person name="Liu C."/>
            <person name="Sun Q."/>
        </authorList>
    </citation>
    <scope>NUCLEOTIDE SEQUENCE</scope>
    <source>
        <strain evidence="1">BX16</strain>
    </source>
</reference>
<evidence type="ECO:0000313" key="2">
    <source>
        <dbReference type="Proteomes" id="UP000644115"/>
    </source>
</evidence>
<dbReference type="AlphaFoldDB" id="A0A923SKP7"/>
<proteinExistence type="predicted"/>
<dbReference type="RefSeq" id="WP_181013427.1">
    <property type="nucleotide sequence ID" value="NZ_JACRWC010000004.1"/>
</dbReference>
<gene>
    <name evidence="1" type="ORF">H8876_00220</name>
</gene>
<dbReference type="Proteomes" id="UP000644115">
    <property type="component" value="Unassembled WGS sequence"/>
</dbReference>
<accession>A0A923SKP7</accession>
<dbReference type="EMBL" id="JACRWC010000004">
    <property type="protein sequence ID" value="MBC5998449.1"/>
    <property type="molecule type" value="Genomic_DNA"/>
</dbReference>
<name>A0A923SKP7_9FIRM</name>
<dbReference type="PROSITE" id="PS51257">
    <property type="entry name" value="PROKAR_LIPOPROTEIN"/>
    <property type="match status" value="1"/>
</dbReference>